<dbReference type="EMBL" id="CU207211">
    <property type="protein sequence ID" value="CAL61803.1"/>
    <property type="molecule type" value="Genomic_DNA"/>
</dbReference>
<dbReference type="Pfam" id="PF06912">
    <property type="entry name" value="DUF1275"/>
    <property type="match status" value="1"/>
</dbReference>
<dbReference type="OrthoDB" id="270162at2"/>
<sequence>MPIAYLRRLSGRTRTRSANQQLGIFLAFVAGAVNAGGFLAVHQYTSHMTGFISSTADNLVLGNALLVLAGLGSLLSFLCGAATTAILINWARHRNMHAEYALSLAIEALLLLIFGLLGANLNAYTSLTLPATVILLCYIMGLQNAIVSKISNAEIRTTHVTGIITDLGIELGKMLYWNRSNDKTAIGHVHANKEKLKIHMAILLMFFIGGIIGALGFKHAGFMTVVPFACALLLTALMPIIDDALFYLRVMRKQLPRE</sequence>
<protein>
    <recommendedName>
        <fullName evidence="4">DUF1275 domain-containing protein</fullName>
    </recommendedName>
</protein>
<dbReference type="InterPro" id="IPR010699">
    <property type="entry name" value="DUF1275"/>
</dbReference>
<feature type="transmembrane region" description="Helical" evidence="1">
    <location>
        <begin position="21"/>
        <end position="44"/>
    </location>
</feature>
<evidence type="ECO:0000313" key="3">
    <source>
        <dbReference type="Proteomes" id="UP000006697"/>
    </source>
</evidence>
<organism evidence="2 3">
    <name type="scientific">Herminiimonas arsenicoxydans</name>
    <dbReference type="NCBI Taxonomy" id="204773"/>
    <lineage>
        <taxon>Bacteria</taxon>
        <taxon>Pseudomonadati</taxon>
        <taxon>Pseudomonadota</taxon>
        <taxon>Betaproteobacteria</taxon>
        <taxon>Burkholderiales</taxon>
        <taxon>Oxalobacteraceae</taxon>
        <taxon>Herminiimonas</taxon>
    </lineage>
</organism>
<evidence type="ECO:0008006" key="4">
    <source>
        <dbReference type="Google" id="ProtNLM"/>
    </source>
</evidence>
<dbReference type="KEGG" id="har:HEAR1646"/>
<name>A4G5L6_HERAR</name>
<proteinExistence type="predicted"/>
<gene>
    <name evidence="2" type="ordered locus">HEAR1646</name>
</gene>
<dbReference type="PANTHER" id="PTHR37314:SF4">
    <property type="entry name" value="UPF0700 TRANSMEMBRANE PROTEIN YOAK"/>
    <property type="match status" value="1"/>
</dbReference>
<dbReference type="PANTHER" id="PTHR37314">
    <property type="entry name" value="SLR0142 PROTEIN"/>
    <property type="match status" value="1"/>
</dbReference>
<feature type="transmembrane region" description="Helical" evidence="1">
    <location>
        <begin position="64"/>
        <end position="88"/>
    </location>
</feature>
<dbReference type="Proteomes" id="UP000006697">
    <property type="component" value="Chromosome"/>
</dbReference>
<keyword evidence="1" id="KW-0472">Membrane</keyword>
<dbReference type="eggNOG" id="COG3619">
    <property type="taxonomic scope" value="Bacteria"/>
</dbReference>
<dbReference type="STRING" id="204773.HEAR1646"/>
<dbReference type="HOGENOM" id="CLU_073333_0_0_4"/>
<keyword evidence="1" id="KW-1133">Transmembrane helix</keyword>
<keyword evidence="3" id="KW-1185">Reference proteome</keyword>
<feature type="transmembrane region" description="Helical" evidence="1">
    <location>
        <begin position="100"/>
        <end position="121"/>
    </location>
</feature>
<dbReference type="AlphaFoldDB" id="A4G5L6"/>
<evidence type="ECO:0000256" key="1">
    <source>
        <dbReference type="SAM" id="Phobius"/>
    </source>
</evidence>
<feature type="transmembrane region" description="Helical" evidence="1">
    <location>
        <begin position="198"/>
        <end position="217"/>
    </location>
</feature>
<keyword evidence="1" id="KW-0812">Transmembrane</keyword>
<feature type="transmembrane region" description="Helical" evidence="1">
    <location>
        <begin position="223"/>
        <end position="248"/>
    </location>
</feature>
<accession>A4G5L6</accession>
<feature type="transmembrane region" description="Helical" evidence="1">
    <location>
        <begin position="127"/>
        <end position="147"/>
    </location>
</feature>
<reference evidence="2 3" key="1">
    <citation type="journal article" date="2007" name="PLoS Genet.">
        <title>A tale of two oxidation states: bacterial colonization of arsenic-rich environments.</title>
        <authorList>
            <person name="Muller D."/>
            <person name="Medigue C."/>
            <person name="Koechler S."/>
            <person name="Barbe V."/>
            <person name="Barakat M."/>
            <person name="Talla E."/>
            <person name="Bonnefoy V."/>
            <person name="Krin E."/>
            <person name="Arsene-Ploetze F."/>
            <person name="Carapito C."/>
            <person name="Chandler M."/>
            <person name="Cournoyer B."/>
            <person name="Cruveiller S."/>
            <person name="Dossat C."/>
            <person name="Duval S."/>
            <person name="Heymann M."/>
            <person name="Leize E."/>
            <person name="Lieutaud A."/>
            <person name="Lievremont D."/>
            <person name="Makita Y."/>
            <person name="Mangenot S."/>
            <person name="Nitschke W."/>
            <person name="Ortet P."/>
            <person name="Perdrial N."/>
            <person name="Schoepp B."/>
            <person name="Siguier N."/>
            <person name="Simeonova D.D."/>
            <person name="Rouy Z."/>
            <person name="Segurens B."/>
            <person name="Turlin E."/>
            <person name="Vallenet D."/>
            <person name="Van Dorsselaer A."/>
            <person name="Weiss S."/>
            <person name="Weissenbach J."/>
            <person name="Lett M.C."/>
            <person name="Danchin A."/>
            <person name="Bertin P.N."/>
        </authorList>
    </citation>
    <scope>NUCLEOTIDE SEQUENCE [LARGE SCALE GENOMIC DNA]</scope>
    <source>
        <strain evidence="3">ULPAs1</strain>
    </source>
</reference>
<evidence type="ECO:0000313" key="2">
    <source>
        <dbReference type="EMBL" id="CAL61803.1"/>
    </source>
</evidence>